<organism evidence="2 3">
    <name type="scientific">Acidovorax kalamii</name>
    <dbReference type="NCBI Taxonomy" id="2004485"/>
    <lineage>
        <taxon>Bacteria</taxon>
        <taxon>Pseudomonadati</taxon>
        <taxon>Pseudomonadota</taxon>
        <taxon>Betaproteobacteria</taxon>
        <taxon>Burkholderiales</taxon>
        <taxon>Comamonadaceae</taxon>
        <taxon>Acidovorax</taxon>
    </lineage>
</organism>
<accession>A0A235EP43</accession>
<dbReference type="SUPFAM" id="SSF53187">
    <property type="entry name" value="Zn-dependent exopeptidases"/>
    <property type="match status" value="1"/>
</dbReference>
<evidence type="ECO:0000313" key="2">
    <source>
        <dbReference type="EMBL" id="OYD50791.1"/>
    </source>
</evidence>
<reference evidence="2 3" key="1">
    <citation type="submission" date="2017-07" db="EMBL/GenBank/DDBJ databases">
        <title>Acidovorax KNDSW TSA 6 genome sequence and assembly.</title>
        <authorList>
            <person name="Mayilraj S."/>
        </authorList>
    </citation>
    <scope>NUCLEOTIDE SEQUENCE [LARGE SCALE GENOMIC DNA]</scope>
    <source>
        <strain evidence="2 3">KNDSW-TSA6</strain>
    </source>
</reference>
<dbReference type="Proteomes" id="UP000215441">
    <property type="component" value="Unassembled WGS sequence"/>
</dbReference>
<feature type="region of interest" description="Disordered" evidence="1">
    <location>
        <begin position="292"/>
        <end position="315"/>
    </location>
</feature>
<dbReference type="GO" id="GO:0016787">
    <property type="term" value="F:hydrolase activity"/>
    <property type="evidence" value="ECO:0007669"/>
    <property type="project" value="UniProtKB-KW"/>
</dbReference>
<sequence>MSAPHLHSGEPAFTLRAPVAPAIPLVCDSPHSGTTYPEDFGHAVPRALLRAAEDTHVEALWHAAPDVGATLLAAHFPRSYIDANRTLDDLDPALLDTPWPTPLAPSEKTRLGYGLIWRNVNATTPIYARKLPVAEVQRRIRRCYQPYHEALATAIEHTHAKFGAVWHLNLHSMPNNAYERLQIQSEHPLADFVLGDRDGTTCEPAFVDLVEQELKARGYTVARNNPYKGVQLIAQIGQPGHQRHSLQVEIRRPIYMDEASRERSAQFDAVQRDLSGVLEAIARYLREHSAVRRSGSTAQPEFPQAAPVAPHAIAP</sequence>
<evidence type="ECO:0000313" key="3">
    <source>
        <dbReference type="Proteomes" id="UP000215441"/>
    </source>
</evidence>
<keyword evidence="3" id="KW-1185">Reference proteome</keyword>
<evidence type="ECO:0000256" key="1">
    <source>
        <dbReference type="SAM" id="MobiDB-lite"/>
    </source>
</evidence>
<keyword evidence="2" id="KW-0378">Hydrolase</keyword>
<gene>
    <name evidence="2" type="ORF">CBY09_08680</name>
</gene>
<dbReference type="EMBL" id="NOIG01000005">
    <property type="protein sequence ID" value="OYD50791.1"/>
    <property type="molecule type" value="Genomic_DNA"/>
</dbReference>
<proteinExistence type="predicted"/>
<dbReference type="InterPro" id="IPR007709">
    <property type="entry name" value="N-FG_amidohydro"/>
</dbReference>
<name>A0A235EP43_9BURK</name>
<dbReference type="Gene3D" id="3.40.630.40">
    <property type="entry name" value="Zn-dependent exopeptidases"/>
    <property type="match status" value="1"/>
</dbReference>
<dbReference type="Pfam" id="PF05013">
    <property type="entry name" value="FGase"/>
    <property type="match status" value="1"/>
</dbReference>
<comment type="caution">
    <text evidence="2">The sequence shown here is derived from an EMBL/GenBank/DDBJ whole genome shotgun (WGS) entry which is preliminary data.</text>
</comment>
<dbReference type="RefSeq" id="WP_094288509.1">
    <property type="nucleotide sequence ID" value="NZ_NOIG01000005.1"/>
</dbReference>
<protein>
    <submittedName>
        <fullName evidence="2">N-formylglutamate amidohydrolase</fullName>
    </submittedName>
</protein>
<dbReference type="AlphaFoldDB" id="A0A235EP43"/>
<dbReference type="OrthoDB" id="8716700at2"/>